<keyword evidence="2" id="KW-1185">Reference proteome</keyword>
<proteinExistence type="predicted"/>
<dbReference type="Proteomes" id="UP000774570">
    <property type="component" value="Unassembled WGS sequence"/>
</dbReference>
<comment type="caution">
    <text evidence="1">The sequence shown here is derived from an EMBL/GenBank/DDBJ whole genome shotgun (WGS) entry which is preliminary data.</text>
</comment>
<evidence type="ECO:0000313" key="1">
    <source>
        <dbReference type="EMBL" id="MBW8486413.1"/>
    </source>
</evidence>
<evidence type="ECO:0000313" key="2">
    <source>
        <dbReference type="Proteomes" id="UP000774570"/>
    </source>
</evidence>
<dbReference type="EMBL" id="JAIBOA010000023">
    <property type="protein sequence ID" value="MBW8486413.1"/>
    <property type="molecule type" value="Genomic_DNA"/>
</dbReference>
<reference evidence="1 2" key="1">
    <citation type="submission" date="2021-07" db="EMBL/GenBank/DDBJ databases">
        <title>Actinomadura sp. PM05-2 isolated from lichen.</title>
        <authorList>
            <person name="Somphong A."/>
            <person name="Phongsopitanun W."/>
            <person name="Tanasupawat S."/>
            <person name="Peongsungnone V."/>
        </authorList>
    </citation>
    <scope>NUCLEOTIDE SEQUENCE [LARGE SCALE GENOMIC DNA]</scope>
    <source>
        <strain evidence="1 2">PM05-2</strain>
    </source>
</reference>
<protein>
    <submittedName>
        <fullName evidence="1">Uncharacterized protein</fullName>
    </submittedName>
</protein>
<name>A0ABS7G433_9ACTN</name>
<dbReference type="RefSeq" id="WP_220169650.1">
    <property type="nucleotide sequence ID" value="NZ_JAIBOA010000023.1"/>
</dbReference>
<organism evidence="1 2">
    <name type="scientific">Actinomadura parmotrematis</name>
    <dbReference type="NCBI Taxonomy" id="2864039"/>
    <lineage>
        <taxon>Bacteria</taxon>
        <taxon>Bacillati</taxon>
        <taxon>Actinomycetota</taxon>
        <taxon>Actinomycetes</taxon>
        <taxon>Streptosporangiales</taxon>
        <taxon>Thermomonosporaceae</taxon>
        <taxon>Actinomadura</taxon>
    </lineage>
</organism>
<sequence>MHFTGKSDVLARLTDELPASLPALARELGRIWWYGAYRRPSGPPG</sequence>
<accession>A0ABS7G433</accession>
<gene>
    <name evidence="1" type="ORF">K1Y72_28875</name>
</gene>